<sequence>SAISALSSIVSESNEISILITEKKYTFLKTSAPYPGFQFLDLLLASLHGDLLSFIQTVLQVLDGLLHVLLHALQMSAGVSLHLLLQSERFIPAGINHSLLVPLGLLHLFIFLSQLTFNISFDLIELQLSSKDLSFFMLQGALTDQRT</sequence>
<proteinExistence type="predicted"/>
<evidence type="ECO:0000313" key="1">
    <source>
        <dbReference type="Ensembl" id="ENSCCRP00015054982.1"/>
    </source>
</evidence>
<dbReference type="Proteomes" id="UP000694700">
    <property type="component" value="Unplaced"/>
</dbReference>
<accession>A0A8C1VPC1</accession>
<dbReference type="AlphaFoldDB" id="A0A8C1VPC1"/>
<name>A0A8C1VPC1_CYPCA</name>
<organism evidence="1 2">
    <name type="scientific">Cyprinus carpio</name>
    <name type="common">Common carp</name>
    <dbReference type="NCBI Taxonomy" id="7962"/>
    <lineage>
        <taxon>Eukaryota</taxon>
        <taxon>Metazoa</taxon>
        <taxon>Chordata</taxon>
        <taxon>Craniata</taxon>
        <taxon>Vertebrata</taxon>
        <taxon>Euteleostomi</taxon>
        <taxon>Actinopterygii</taxon>
        <taxon>Neopterygii</taxon>
        <taxon>Teleostei</taxon>
        <taxon>Ostariophysi</taxon>
        <taxon>Cypriniformes</taxon>
        <taxon>Cyprinidae</taxon>
        <taxon>Cyprininae</taxon>
        <taxon>Cyprinus</taxon>
    </lineage>
</organism>
<evidence type="ECO:0000313" key="2">
    <source>
        <dbReference type="Proteomes" id="UP000694700"/>
    </source>
</evidence>
<protein>
    <submittedName>
        <fullName evidence="1">Uncharacterized protein</fullName>
    </submittedName>
</protein>
<dbReference type="Ensembl" id="ENSCCRT00015056801.1">
    <property type="protein sequence ID" value="ENSCCRP00015054982.1"/>
    <property type="gene ID" value="ENSCCRG00015022629.1"/>
</dbReference>
<reference evidence="1" key="1">
    <citation type="submission" date="2025-08" db="UniProtKB">
        <authorList>
            <consortium name="Ensembl"/>
        </authorList>
    </citation>
    <scope>IDENTIFICATION</scope>
</reference>